<dbReference type="EMBL" id="FQXM01000002">
    <property type="protein sequence ID" value="SHH14614.1"/>
    <property type="molecule type" value="Genomic_DNA"/>
</dbReference>
<keyword evidence="6" id="KW-1185">Reference proteome</keyword>
<dbReference type="Proteomes" id="UP000184447">
    <property type="component" value="Unassembled WGS sequence"/>
</dbReference>
<dbReference type="CDD" id="cd07377">
    <property type="entry name" value="WHTH_GntR"/>
    <property type="match status" value="1"/>
</dbReference>
<evidence type="ECO:0000256" key="2">
    <source>
        <dbReference type="ARBA" id="ARBA00023125"/>
    </source>
</evidence>
<evidence type="ECO:0000313" key="6">
    <source>
        <dbReference type="Proteomes" id="UP000184447"/>
    </source>
</evidence>
<dbReference type="GO" id="GO:0003700">
    <property type="term" value="F:DNA-binding transcription factor activity"/>
    <property type="evidence" value="ECO:0007669"/>
    <property type="project" value="InterPro"/>
</dbReference>
<evidence type="ECO:0000256" key="1">
    <source>
        <dbReference type="ARBA" id="ARBA00023015"/>
    </source>
</evidence>
<dbReference type="Pfam" id="PF00392">
    <property type="entry name" value="GntR"/>
    <property type="match status" value="1"/>
</dbReference>
<dbReference type="PRINTS" id="PR00035">
    <property type="entry name" value="HTHGNTR"/>
</dbReference>
<sequence>MTSICKINIIYLINLKLVIKILLKLKIQRQNGNPIYKQIIEQIISMINKEILKIGDKLPPERELANELNVSRGTITKAYQELEKLKLIEVIQGRGSFITYKDHMENMNRKEKAISIINEAMNQLEELEFTNYEIKIFLDIMILEREKNIKNISIATIDCNPEALDIFKVQLSYIKNVVITRFLLNDLKRSMEPEQLLKEYDIIITTLNHYKEVANLIPNFSTKIIKAAVSPSQKTIINIAKISKNSKIGVVCFSKRFYGIIKKTLKDLNIGMEQVFHIYEIQNKEFSLEKFIKNKDIIIMPSDLKIKEEYKSLIEQYEKKGGIIINFEYQIERGTLIYIEESIREMMNNKRL</sequence>
<evidence type="ECO:0000313" key="5">
    <source>
        <dbReference type="EMBL" id="SHH14614.1"/>
    </source>
</evidence>
<gene>
    <name evidence="5" type="ORF">SAMN02745207_00156</name>
</gene>
<dbReference type="Gene3D" id="1.10.10.10">
    <property type="entry name" value="Winged helix-like DNA-binding domain superfamily/Winged helix DNA-binding domain"/>
    <property type="match status" value="1"/>
</dbReference>
<keyword evidence="1" id="KW-0805">Transcription regulation</keyword>
<keyword evidence="3" id="KW-0804">Transcription</keyword>
<dbReference type="InterPro" id="IPR036390">
    <property type="entry name" value="WH_DNA-bd_sf"/>
</dbReference>
<proteinExistence type="predicted"/>
<dbReference type="AlphaFoldDB" id="A0A1M5QKM9"/>
<dbReference type="InterPro" id="IPR036388">
    <property type="entry name" value="WH-like_DNA-bd_sf"/>
</dbReference>
<dbReference type="STRING" id="1121316.SAMN02745207_00156"/>
<dbReference type="SUPFAM" id="SSF46785">
    <property type="entry name" value="Winged helix' DNA-binding domain"/>
    <property type="match status" value="1"/>
</dbReference>
<dbReference type="PROSITE" id="PS50949">
    <property type="entry name" value="HTH_GNTR"/>
    <property type="match status" value="1"/>
</dbReference>
<dbReference type="GO" id="GO:0003677">
    <property type="term" value="F:DNA binding"/>
    <property type="evidence" value="ECO:0007669"/>
    <property type="project" value="UniProtKB-KW"/>
</dbReference>
<evidence type="ECO:0000256" key="3">
    <source>
        <dbReference type="ARBA" id="ARBA00023163"/>
    </source>
</evidence>
<protein>
    <submittedName>
        <fullName evidence="5">DNA-binding transcriptional regulator YhcF, GntR family</fullName>
    </submittedName>
</protein>
<evidence type="ECO:0000259" key="4">
    <source>
        <dbReference type="PROSITE" id="PS50949"/>
    </source>
</evidence>
<organism evidence="5 6">
    <name type="scientific">Clostridium grantii DSM 8605</name>
    <dbReference type="NCBI Taxonomy" id="1121316"/>
    <lineage>
        <taxon>Bacteria</taxon>
        <taxon>Bacillati</taxon>
        <taxon>Bacillota</taxon>
        <taxon>Clostridia</taxon>
        <taxon>Eubacteriales</taxon>
        <taxon>Clostridiaceae</taxon>
        <taxon>Clostridium</taxon>
    </lineage>
</organism>
<dbReference type="PANTHER" id="PTHR38445:SF9">
    <property type="entry name" value="HTH-TYPE TRANSCRIPTIONAL REPRESSOR YTRA"/>
    <property type="match status" value="1"/>
</dbReference>
<dbReference type="PANTHER" id="PTHR38445">
    <property type="entry name" value="HTH-TYPE TRANSCRIPTIONAL REPRESSOR YTRA"/>
    <property type="match status" value="1"/>
</dbReference>
<keyword evidence="2 5" id="KW-0238">DNA-binding</keyword>
<dbReference type="InterPro" id="IPR000524">
    <property type="entry name" value="Tscrpt_reg_HTH_GntR"/>
</dbReference>
<accession>A0A1M5QKM9</accession>
<name>A0A1M5QKM9_9CLOT</name>
<dbReference type="SMART" id="SM00345">
    <property type="entry name" value="HTH_GNTR"/>
    <property type="match status" value="1"/>
</dbReference>
<reference evidence="5 6" key="1">
    <citation type="submission" date="2016-11" db="EMBL/GenBank/DDBJ databases">
        <authorList>
            <person name="Jaros S."/>
            <person name="Januszkiewicz K."/>
            <person name="Wedrychowicz H."/>
        </authorList>
    </citation>
    <scope>NUCLEOTIDE SEQUENCE [LARGE SCALE GENOMIC DNA]</scope>
    <source>
        <strain evidence="5 6">DSM 8605</strain>
    </source>
</reference>
<feature type="domain" description="HTH gntR-type" evidence="4">
    <location>
        <begin position="33"/>
        <end position="101"/>
    </location>
</feature>